<evidence type="ECO:0000313" key="2">
    <source>
        <dbReference type="EMBL" id="EDQ49240.1"/>
    </source>
</evidence>
<proteinExistence type="predicted"/>
<dbReference type="AlphaFoldDB" id="A9U513"/>
<evidence type="ECO:0000256" key="1">
    <source>
        <dbReference type="SAM" id="Coils"/>
    </source>
</evidence>
<name>A9U513_PHYPA</name>
<sequence>MVETHKQELFWARNNSILELKKAKGYLVMEREKVELLAQEKLVLSDQYKCETEQLRAEIEALNAEVTRLAEDLVNINQAQVSTLPVLEVPEERSHFQRQLELRDAQILKLKAQVRKLGEYNEDLSAQLR</sequence>
<keyword evidence="1" id="KW-0175">Coiled coil</keyword>
<accession>A9U513</accession>
<reference evidence="2" key="1">
    <citation type="journal article" date="2008" name="Science">
        <title>The Physcomitrella genome reveals evolutionary insights into the conquest of land by plants.</title>
        <authorList>
            <person name="Rensing S."/>
            <person name="Lang D."/>
            <person name="Zimmer A."/>
            <person name="Terry A."/>
            <person name="Salamov A."/>
            <person name="Shapiro H."/>
            <person name="Nishiyama T."/>
            <person name="Perroud P.-F."/>
            <person name="Lindquist E."/>
            <person name="Kamisugi Y."/>
            <person name="Tanahashi T."/>
            <person name="Sakakibara K."/>
            <person name="Fujita T."/>
            <person name="Oishi K."/>
            <person name="Shin-I T."/>
            <person name="Kuroki Y."/>
            <person name="Toyoda A."/>
            <person name="Suzuki Y."/>
            <person name="Hashimoto A."/>
            <person name="Yamaguchi K."/>
            <person name="Sugano A."/>
            <person name="Kohara Y."/>
            <person name="Fujiyama A."/>
            <person name="Anterola A."/>
            <person name="Aoki S."/>
            <person name="Ashton N."/>
            <person name="Barbazuk W.B."/>
            <person name="Barker E."/>
            <person name="Bennetzen J."/>
            <person name="Bezanilla M."/>
            <person name="Blankenship R."/>
            <person name="Cho S.H."/>
            <person name="Dutcher S."/>
            <person name="Estelle M."/>
            <person name="Fawcett J.A."/>
            <person name="Gundlach H."/>
            <person name="Hanada K."/>
            <person name="Heyl A."/>
            <person name="Hicks K.A."/>
            <person name="Hugh J."/>
            <person name="Lohr M."/>
            <person name="Mayer K."/>
            <person name="Melkozernov A."/>
            <person name="Murata T."/>
            <person name="Nelson D."/>
            <person name="Pils B."/>
            <person name="Prigge M."/>
            <person name="Reiss B."/>
            <person name="Renner T."/>
            <person name="Rombauts S."/>
            <person name="Rushton P."/>
            <person name="Sanderfoot A."/>
            <person name="Schween G."/>
            <person name="Shiu S.-H."/>
            <person name="Stueber K."/>
            <person name="Theodoulou F.L."/>
            <person name="Tu H."/>
            <person name="Van de Peer Y."/>
            <person name="Verrier P.J."/>
            <person name="Waters E."/>
            <person name="Wood A."/>
            <person name="Yang L."/>
            <person name="Cove D."/>
            <person name="Cuming A."/>
            <person name="Hasebe M."/>
            <person name="Lucas S."/>
            <person name="Mishler D.B."/>
            <person name="Reski R."/>
            <person name="Grigoriev I."/>
            <person name="Quatrano R.S."/>
            <person name="Boore J.L."/>
        </authorList>
    </citation>
    <scope>NUCLEOTIDE SEQUENCE [LARGE SCALE GENOMIC DNA]</scope>
</reference>
<dbReference type="EMBL" id="DS545424">
    <property type="protein sequence ID" value="EDQ49240.1"/>
    <property type="molecule type" value="Genomic_DNA"/>
</dbReference>
<organism>
    <name type="scientific">Physcomitrium patens</name>
    <name type="common">Spreading-leaved earth moss</name>
    <name type="synonym">Physcomitrella patens</name>
    <dbReference type="NCBI Taxonomy" id="3218"/>
    <lineage>
        <taxon>Eukaryota</taxon>
        <taxon>Viridiplantae</taxon>
        <taxon>Streptophyta</taxon>
        <taxon>Embryophyta</taxon>
        <taxon>Bryophyta</taxon>
        <taxon>Bryophytina</taxon>
        <taxon>Bryopsida</taxon>
        <taxon>Funariidae</taxon>
        <taxon>Funariales</taxon>
        <taxon>Funariaceae</taxon>
        <taxon>Physcomitrium</taxon>
    </lineage>
</organism>
<feature type="coiled-coil region" evidence="1">
    <location>
        <begin position="45"/>
        <end position="79"/>
    </location>
</feature>
<gene>
    <name evidence="2" type="ORF">PHYPADRAFT_102267</name>
</gene>
<protein>
    <submittedName>
        <fullName evidence="2">Predicted protein</fullName>
    </submittedName>
</protein>